<comment type="similarity">
    <text evidence="1">Belongs to the enoyl-CoA hydratase/isomerase family.</text>
</comment>
<dbReference type="SUPFAM" id="SSF52096">
    <property type="entry name" value="ClpP/crotonase"/>
    <property type="match status" value="1"/>
</dbReference>
<sequence>MSDVIKMELAADGICRIVMNRPERGNAQNNELLYALDAALTEASRDVSVRVIILAGEGKHFSTGHDLGEFDPLLEGIDTVGVWGGFSMPAMEGYMAFEEEAYFGLCWRWRNIPKPIIAEVQGRVIAGGLMLAWICDLIVASEDATFADPVVAAGHNGVEYFAHPWEVGARKAKEMLFTGQGISAWAAERLGMVNRVVSLDRLTDETLELAKIIAEKPVMGVRLAKMSVNQTQDEQGFYNALRAAMGLQHLSHAQSFAVHGSSADESAAALIRKTLKLPLLP</sequence>
<gene>
    <name evidence="2" type="ORF">D3Y57_02315</name>
</gene>
<protein>
    <submittedName>
        <fullName evidence="2">Enoyl-CoA hydratase</fullName>
    </submittedName>
</protein>
<dbReference type="GO" id="GO:0003824">
    <property type="term" value="F:catalytic activity"/>
    <property type="evidence" value="ECO:0007669"/>
    <property type="project" value="UniProtKB-ARBA"/>
</dbReference>
<dbReference type="OrthoDB" id="9795613at2"/>
<dbReference type="InterPro" id="IPR029045">
    <property type="entry name" value="ClpP/crotonase-like_dom_sf"/>
</dbReference>
<keyword evidence="3" id="KW-1185">Reference proteome</keyword>
<accession>A0A494THK8</accession>
<dbReference type="EMBL" id="CP032828">
    <property type="protein sequence ID" value="AYJ84918.1"/>
    <property type="molecule type" value="Genomic_DNA"/>
</dbReference>
<evidence type="ECO:0000313" key="2">
    <source>
        <dbReference type="EMBL" id="AYJ84918.1"/>
    </source>
</evidence>
<reference evidence="2 3" key="1">
    <citation type="submission" date="2018-09" db="EMBL/GenBank/DDBJ databases">
        <title>Sphingomonas peninsula sp. nov., isolated from fildes peninsula, Antarctic soil.</title>
        <authorList>
            <person name="Yingchao G."/>
        </authorList>
    </citation>
    <scope>NUCLEOTIDE SEQUENCE [LARGE SCALE GENOMIC DNA]</scope>
    <source>
        <strain evidence="2 3">YZ-8</strain>
        <plasmid evidence="2 3">unnamed1</plasmid>
    </source>
</reference>
<dbReference type="Proteomes" id="UP000276254">
    <property type="component" value="Plasmid unnamed1"/>
</dbReference>
<proteinExistence type="inferred from homology"/>
<name>A0A494THK8_SPHPE</name>
<evidence type="ECO:0000256" key="1">
    <source>
        <dbReference type="ARBA" id="ARBA00005254"/>
    </source>
</evidence>
<dbReference type="Gene3D" id="3.90.226.10">
    <property type="entry name" value="2-enoyl-CoA Hydratase, Chain A, domain 1"/>
    <property type="match status" value="1"/>
</dbReference>
<dbReference type="Pfam" id="PF00378">
    <property type="entry name" value="ECH_1"/>
    <property type="match status" value="2"/>
</dbReference>
<keyword evidence="2" id="KW-0614">Plasmid</keyword>
<dbReference type="RefSeq" id="WP_121150979.1">
    <property type="nucleotide sequence ID" value="NZ_CP032828.1"/>
</dbReference>
<dbReference type="CDD" id="cd06558">
    <property type="entry name" value="crotonase-like"/>
    <property type="match status" value="1"/>
</dbReference>
<evidence type="ECO:0000313" key="3">
    <source>
        <dbReference type="Proteomes" id="UP000276254"/>
    </source>
</evidence>
<organism evidence="2 3">
    <name type="scientific">Sphingomonas paeninsulae</name>
    <dbReference type="NCBI Taxonomy" id="2319844"/>
    <lineage>
        <taxon>Bacteria</taxon>
        <taxon>Pseudomonadati</taxon>
        <taxon>Pseudomonadota</taxon>
        <taxon>Alphaproteobacteria</taxon>
        <taxon>Sphingomonadales</taxon>
        <taxon>Sphingomonadaceae</taxon>
        <taxon>Sphingomonas</taxon>
    </lineage>
</organism>
<dbReference type="PANTHER" id="PTHR43802">
    <property type="entry name" value="ENOYL-COA HYDRATASE"/>
    <property type="match status" value="1"/>
</dbReference>
<dbReference type="InterPro" id="IPR001753">
    <property type="entry name" value="Enoyl-CoA_hydra/iso"/>
</dbReference>
<dbReference type="KEGG" id="spha:D3Y57_02315"/>
<dbReference type="PANTHER" id="PTHR43802:SF1">
    <property type="entry name" value="IP11341P-RELATED"/>
    <property type="match status" value="1"/>
</dbReference>
<dbReference type="NCBIfam" id="NF006140">
    <property type="entry name" value="PRK08290.1"/>
    <property type="match status" value="1"/>
</dbReference>
<geneLocation type="plasmid" evidence="2">
    <name>unnamed1</name>
</geneLocation>
<dbReference type="AlphaFoldDB" id="A0A494THK8"/>